<organism evidence="1 2">
    <name type="scientific">Pontibacter ummariensis</name>
    <dbReference type="NCBI Taxonomy" id="1610492"/>
    <lineage>
        <taxon>Bacteria</taxon>
        <taxon>Pseudomonadati</taxon>
        <taxon>Bacteroidota</taxon>
        <taxon>Cytophagia</taxon>
        <taxon>Cytophagales</taxon>
        <taxon>Hymenobacteraceae</taxon>
        <taxon>Pontibacter</taxon>
    </lineage>
</organism>
<keyword evidence="2" id="KW-1185">Reference proteome</keyword>
<dbReference type="AlphaFoldDB" id="A0A239KSL6"/>
<protein>
    <submittedName>
        <fullName evidence="1">Uncharacterized protein</fullName>
    </submittedName>
</protein>
<gene>
    <name evidence="1" type="ORF">SAMN06296052_13133</name>
</gene>
<sequence length="39" mass="4298">MSNLRDSLPPVSSFPFVGRNNVGKLCLSKQGKKSYRNAT</sequence>
<dbReference type="EMBL" id="FZOQ01000031">
    <property type="protein sequence ID" value="SNT21171.1"/>
    <property type="molecule type" value="Genomic_DNA"/>
</dbReference>
<evidence type="ECO:0000313" key="2">
    <source>
        <dbReference type="Proteomes" id="UP000198432"/>
    </source>
</evidence>
<evidence type="ECO:0000313" key="1">
    <source>
        <dbReference type="EMBL" id="SNT21171.1"/>
    </source>
</evidence>
<reference evidence="2" key="1">
    <citation type="submission" date="2017-06" db="EMBL/GenBank/DDBJ databases">
        <authorList>
            <person name="Varghese N."/>
            <person name="Submissions S."/>
        </authorList>
    </citation>
    <scope>NUCLEOTIDE SEQUENCE [LARGE SCALE GENOMIC DNA]</scope>
    <source>
        <strain evidence="2">NKM1</strain>
    </source>
</reference>
<accession>A0A239KSL6</accession>
<name>A0A239KSL6_9BACT</name>
<dbReference type="Proteomes" id="UP000198432">
    <property type="component" value="Unassembled WGS sequence"/>
</dbReference>
<proteinExistence type="predicted"/>